<dbReference type="EMBL" id="MZGV01000136">
    <property type="protein sequence ID" value="OPJ54634.1"/>
    <property type="molecule type" value="Genomic_DNA"/>
</dbReference>
<dbReference type="AlphaFoldDB" id="A0A1V4I433"/>
<keyword evidence="3" id="KW-1185">Reference proteome</keyword>
<protein>
    <submittedName>
        <fullName evidence="2">Glyoxalase-like domain protein</fullName>
    </submittedName>
</protein>
<dbReference type="RefSeq" id="WP_242954496.1">
    <property type="nucleotide sequence ID" value="NZ_MZGV01000136.1"/>
</dbReference>
<gene>
    <name evidence="2" type="ORF">CLORY_45360</name>
</gene>
<organism evidence="2 3">
    <name type="scientific">Clostridium oryzae</name>
    <dbReference type="NCBI Taxonomy" id="1450648"/>
    <lineage>
        <taxon>Bacteria</taxon>
        <taxon>Bacillati</taxon>
        <taxon>Bacillota</taxon>
        <taxon>Clostridia</taxon>
        <taxon>Eubacteriales</taxon>
        <taxon>Clostridiaceae</taxon>
        <taxon>Clostridium</taxon>
    </lineage>
</organism>
<proteinExistence type="predicted"/>
<evidence type="ECO:0000259" key="1">
    <source>
        <dbReference type="PROSITE" id="PS51819"/>
    </source>
</evidence>
<dbReference type="InterPro" id="IPR029068">
    <property type="entry name" value="Glyas_Bleomycin-R_OHBP_Dase"/>
</dbReference>
<evidence type="ECO:0000313" key="2">
    <source>
        <dbReference type="EMBL" id="OPJ54634.1"/>
    </source>
</evidence>
<dbReference type="CDD" id="cd06587">
    <property type="entry name" value="VOC"/>
    <property type="match status" value="1"/>
</dbReference>
<feature type="domain" description="VOC" evidence="1">
    <location>
        <begin position="3"/>
        <end position="142"/>
    </location>
</feature>
<reference evidence="2 3" key="1">
    <citation type="submission" date="2017-03" db="EMBL/GenBank/DDBJ databases">
        <title>Genome sequence of Clostridium oryzae DSM 28571.</title>
        <authorList>
            <person name="Poehlein A."/>
            <person name="Daniel R."/>
        </authorList>
    </citation>
    <scope>NUCLEOTIDE SEQUENCE [LARGE SCALE GENOMIC DNA]</scope>
    <source>
        <strain evidence="2 3">DSM 28571</strain>
    </source>
</reference>
<dbReference type="PROSITE" id="PS51819">
    <property type="entry name" value="VOC"/>
    <property type="match status" value="1"/>
</dbReference>
<dbReference type="Gene3D" id="3.10.180.10">
    <property type="entry name" value="2,3-Dihydroxybiphenyl 1,2-Dioxygenase, domain 1"/>
    <property type="match status" value="1"/>
</dbReference>
<comment type="caution">
    <text evidence="2">The sequence shown here is derived from an EMBL/GenBank/DDBJ whole genome shotgun (WGS) entry which is preliminary data.</text>
</comment>
<dbReference type="InterPro" id="IPR037523">
    <property type="entry name" value="VOC_core"/>
</dbReference>
<evidence type="ECO:0000313" key="3">
    <source>
        <dbReference type="Proteomes" id="UP000190080"/>
    </source>
</evidence>
<dbReference type="SUPFAM" id="SSF54593">
    <property type="entry name" value="Glyoxalase/Bleomycin resistance protein/Dihydroxybiphenyl dioxygenase"/>
    <property type="match status" value="1"/>
</dbReference>
<dbReference type="Pfam" id="PF00903">
    <property type="entry name" value="Glyoxalase"/>
    <property type="match status" value="1"/>
</dbReference>
<accession>A0A1V4I433</accession>
<sequence length="145" mass="17314">MLHLGSVYLIARDMGKAIDFYEKLLEMKVSVKRYDRWAQFDFEGKCLALFNETFDEKLISKNKELEKHYNKAYIKYYCENMIKHGNSTVLNFWVEDLRKEYERLKLLNIGKLSEIMYINISSPYYMFVVSDPDGNTIEITGRYTE</sequence>
<dbReference type="InterPro" id="IPR004360">
    <property type="entry name" value="Glyas_Fos-R_dOase_dom"/>
</dbReference>
<dbReference type="STRING" id="1450648.CLORY_45360"/>
<dbReference type="Proteomes" id="UP000190080">
    <property type="component" value="Unassembled WGS sequence"/>
</dbReference>
<name>A0A1V4I433_9CLOT</name>